<dbReference type="STRING" id="6198.A0A074YY71"/>
<evidence type="ECO:0000256" key="2">
    <source>
        <dbReference type="ARBA" id="ARBA00040070"/>
    </source>
</evidence>
<dbReference type="OrthoDB" id="119302at2759"/>
<dbReference type="GO" id="GO:0005525">
    <property type="term" value="F:GTP binding"/>
    <property type="evidence" value="ECO:0007669"/>
    <property type="project" value="TreeGrafter"/>
</dbReference>
<protein>
    <recommendedName>
        <fullName evidence="2">Pre-rRNA-processing protein TSR1 homolog</fullName>
    </recommendedName>
</protein>
<dbReference type="GO" id="GO:0000462">
    <property type="term" value="P:maturation of SSU-rRNA from tricistronic rRNA transcript (SSU-rRNA, 5.8S rRNA, LSU-rRNA)"/>
    <property type="evidence" value="ECO:0007669"/>
    <property type="project" value="TreeGrafter"/>
</dbReference>
<accession>A0A074YY71</accession>
<dbReference type="GO" id="GO:0030688">
    <property type="term" value="C:preribosome, small subunit precursor"/>
    <property type="evidence" value="ECO:0007669"/>
    <property type="project" value="TreeGrafter"/>
</dbReference>
<dbReference type="SMART" id="SM01362">
    <property type="entry name" value="DUF663"/>
    <property type="match status" value="1"/>
</dbReference>
<evidence type="ECO:0000259" key="4">
    <source>
        <dbReference type="SMART" id="SM01362"/>
    </source>
</evidence>
<feature type="region of interest" description="Disordered" evidence="3">
    <location>
        <begin position="49"/>
        <end position="80"/>
    </location>
</feature>
<proteinExistence type="predicted"/>
<dbReference type="RefSeq" id="XP_009176523.1">
    <property type="nucleotide sequence ID" value="XM_009178259.1"/>
</dbReference>
<organism evidence="5 6">
    <name type="scientific">Opisthorchis viverrini</name>
    <name type="common">Southeast Asian liver fluke</name>
    <dbReference type="NCBI Taxonomy" id="6198"/>
    <lineage>
        <taxon>Eukaryota</taxon>
        <taxon>Metazoa</taxon>
        <taxon>Spiralia</taxon>
        <taxon>Lophotrochozoa</taxon>
        <taxon>Platyhelminthes</taxon>
        <taxon>Trematoda</taxon>
        <taxon>Digenea</taxon>
        <taxon>Opisthorchiida</taxon>
        <taxon>Opisthorchiata</taxon>
        <taxon>Opisthorchiidae</taxon>
        <taxon>Opisthorchis</taxon>
    </lineage>
</organism>
<dbReference type="CTD" id="20325740"/>
<dbReference type="Proteomes" id="UP000054324">
    <property type="component" value="Unassembled WGS sequence"/>
</dbReference>
<evidence type="ECO:0000256" key="3">
    <source>
        <dbReference type="SAM" id="MobiDB-lite"/>
    </source>
</evidence>
<feature type="region of interest" description="Disordered" evidence="3">
    <location>
        <begin position="923"/>
        <end position="945"/>
    </location>
</feature>
<name>A0A074YY71_OPIVI</name>
<evidence type="ECO:0000313" key="6">
    <source>
        <dbReference type="Proteomes" id="UP000054324"/>
    </source>
</evidence>
<gene>
    <name evidence="5" type="ORF">T265_11572</name>
</gene>
<keyword evidence="6" id="KW-1185">Reference proteome</keyword>
<dbReference type="EMBL" id="KL597148">
    <property type="protein sequence ID" value="KER19726.1"/>
    <property type="molecule type" value="Genomic_DNA"/>
</dbReference>
<dbReference type="KEGG" id="ovi:T265_11572"/>
<evidence type="ECO:0000256" key="1">
    <source>
        <dbReference type="ARBA" id="ARBA00037087"/>
    </source>
</evidence>
<dbReference type="Pfam" id="PF22298">
    <property type="entry name" value="Tsr1_G-like"/>
    <property type="match status" value="1"/>
</dbReference>
<dbReference type="Pfam" id="PF04950">
    <property type="entry name" value="RIBIOP_C"/>
    <property type="match status" value="2"/>
</dbReference>
<evidence type="ECO:0000313" key="5">
    <source>
        <dbReference type="EMBL" id="KER19726.1"/>
    </source>
</evidence>
<dbReference type="GO" id="GO:0003924">
    <property type="term" value="F:GTPase activity"/>
    <property type="evidence" value="ECO:0007669"/>
    <property type="project" value="TreeGrafter"/>
</dbReference>
<dbReference type="AlphaFoldDB" id="A0A074YY71"/>
<dbReference type="GO" id="GO:0000479">
    <property type="term" value="P:endonucleolytic cleavage of tricistronic rRNA transcript (SSU-rRNA, 5.8S rRNA, LSU-rRNA)"/>
    <property type="evidence" value="ECO:0007669"/>
    <property type="project" value="TreeGrafter"/>
</dbReference>
<sequence>MDSEELLNAGETNQSGRCIPVFTASCFTSTADVVCYWAQHVFDTEMEFSHRSGPLKQSNKRHKLEKKRSESKSTTSSITTIRNLPNKRGLRVTLKKKRLFTVSTLKRIMDCQGMLDTPVFCVLIPITPDVPVHLAKRLLQKADPDAEISEKGEENLQRVVHIRSPLLDKHFALVSAKPDDVFACIDLINLADSVVMLVPSDSTELDSKTESFLTALYAQGLGNVSFAVMSSSFNEKAIKHNLLSRFPVPENVIYPLNTPDHALNLLRHIGVLKKKSRIQENGTHSSSRFRAKMLVDSLTLMSVPGLHADSENSNSMQTYLKVQGLLRGSPLYFDDPIEQVADEKRRPFVYLTGWGDFPLASARWINKDTTPQQWAIGPLGQTVVKLKDNVLRSSSVTNGSVCESSEESDSVILLAPTATDVSREESVQEHMDTNSEAAELSSEGDLSSAEMSAYCARSLASSRMSFSSSQLTKFREARAEELYPDEVETPVNQPARERFAKYRSLPSFQNSIWPFEKDVLPNQYENIACFRNYNRNRKSIIRYLGERTRDTECNRGVRPKCIPSDVYADLALGPISLDLAKQIVQRHAPPITSSNSTTPPPLAVWSLLPHENRISVCHFTMKRVLPALRAKSDLVLVATAANNAAEKATSFAVDHPSLFLGEEASTKVQEEQDVILNALNERKRQKVSIRRSAYHPGEPAIPPEAEPIKSKELMVFQAGIRRFITAPIYSTQTTNVHEKAKYETFFPAIHSGVVASVYAPVMYSPVNTLQFRIRVDEDEYGDLSAPYIGELVATGTLHSVDPTRLIVKRIFLSGHPYKIHQRRVVVRFMFFNPLDVEYFKTVKLQTRSGAVGHITDSVGTHGAMKCIFDRPLKASDVILMPLYKRVFPKWLYQPTMVRVLRAPQIMDPIYQWQKAPDIIQLKKKSSSSSTQDENTEAMEGMNLFD</sequence>
<dbReference type="GeneID" id="20325740"/>
<dbReference type="GO" id="GO:0034511">
    <property type="term" value="F:U3 snoRNA binding"/>
    <property type="evidence" value="ECO:0007669"/>
    <property type="project" value="TreeGrafter"/>
</dbReference>
<dbReference type="PANTHER" id="PTHR12858:SF1">
    <property type="entry name" value="PRE-RRNA-PROCESSING PROTEIN TSR1 HOMOLOG"/>
    <property type="match status" value="1"/>
</dbReference>
<dbReference type="PANTHER" id="PTHR12858">
    <property type="entry name" value="RIBOSOME BIOGENESIS PROTEIN"/>
    <property type="match status" value="1"/>
</dbReference>
<comment type="function">
    <text evidence="1">Required during maturation of the 40S ribosomal subunit in the nucleolus.</text>
</comment>
<feature type="domain" description="Ribosome biogenesis protein BMS1/TSR1 C-terminal" evidence="4">
    <location>
        <begin position="486"/>
        <end position="886"/>
    </location>
</feature>
<feature type="region of interest" description="Disordered" evidence="3">
    <location>
        <begin position="422"/>
        <end position="445"/>
    </location>
</feature>
<reference evidence="5 6" key="1">
    <citation type="submission" date="2013-11" db="EMBL/GenBank/DDBJ databases">
        <title>Opisthorchis viverrini - life in the bile duct.</title>
        <authorList>
            <person name="Young N.D."/>
            <person name="Nagarajan N."/>
            <person name="Lin S.J."/>
            <person name="Korhonen P.K."/>
            <person name="Jex A.R."/>
            <person name="Hall R.S."/>
            <person name="Safavi-Hemami H."/>
            <person name="Kaewkong W."/>
            <person name="Bertrand D."/>
            <person name="Gao S."/>
            <person name="Seet Q."/>
            <person name="Wongkham S."/>
            <person name="Teh B.T."/>
            <person name="Wongkham C."/>
            <person name="Intapan P.M."/>
            <person name="Maleewong W."/>
            <person name="Yang X."/>
            <person name="Hu M."/>
            <person name="Wang Z."/>
            <person name="Hofmann A."/>
            <person name="Sternberg P.W."/>
            <person name="Tan P."/>
            <person name="Wang J."/>
            <person name="Gasser R.B."/>
        </authorList>
    </citation>
    <scope>NUCLEOTIDE SEQUENCE [LARGE SCALE GENOMIC DNA]</scope>
</reference>
<dbReference type="InterPro" id="IPR039761">
    <property type="entry name" value="Bms1/Tsr1"/>
</dbReference>
<dbReference type="InterPro" id="IPR007034">
    <property type="entry name" value="BMS1_TSR1_C"/>
</dbReference>
<feature type="compositionally biased region" description="Basic and acidic residues" evidence="3">
    <location>
        <begin position="422"/>
        <end position="433"/>
    </location>
</feature>